<feature type="non-terminal residue" evidence="2">
    <location>
        <position position="138"/>
    </location>
</feature>
<organism evidence="2 3">
    <name type="scientific">Trichostrongylus colubriformis</name>
    <name type="common">Black scour worm</name>
    <dbReference type="NCBI Taxonomy" id="6319"/>
    <lineage>
        <taxon>Eukaryota</taxon>
        <taxon>Metazoa</taxon>
        <taxon>Ecdysozoa</taxon>
        <taxon>Nematoda</taxon>
        <taxon>Chromadorea</taxon>
        <taxon>Rhabditida</taxon>
        <taxon>Rhabditina</taxon>
        <taxon>Rhabditomorpha</taxon>
        <taxon>Strongyloidea</taxon>
        <taxon>Trichostrongylidae</taxon>
        <taxon>Trichostrongylus</taxon>
    </lineage>
</organism>
<feature type="compositionally biased region" description="Acidic residues" evidence="1">
    <location>
        <begin position="128"/>
        <end position="138"/>
    </location>
</feature>
<gene>
    <name evidence="2" type="ORF">GCK32_018823</name>
</gene>
<dbReference type="Proteomes" id="UP001331761">
    <property type="component" value="Unassembled WGS sequence"/>
</dbReference>
<dbReference type="AlphaFoldDB" id="A0AAN8F4U9"/>
<protein>
    <submittedName>
        <fullName evidence="2">Uncharacterized protein</fullName>
    </submittedName>
</protein>
<proteinExistence type="predicted"/>
<evidence type="ECO:0000313" key="2">
    <source>
        <dbReference type="EMBL" id="KAK5970370.1"/>
    </source>
</evidence>
<accession>A0AAN8F4U9</accession>
<feature type="region of interest" description="Disordered" evidence="1">
    <location>
        <begin position="113"/>
        <end position="138"/>
    </location>
</feature>
<evidence type="ECO:0000313" key="3">
    <source>
        <dbReference type="Proteomes" id="UP001331761"/>
    </source>
</evidence>
<comment type="caution">
    <text evidence="2">The sequence shown here is derived from an EMBL/GenBank/DDBJ whole genome shotgun (WGS) entry which is preliminary data.</text>
</comment>
<reference evidence="2 3" key="1">
    <citation type="submission" date="2019-10" db="EMBL/GenBank/DDBJ databases">
        <title>Assembly and Annotation for the nematode Trichostrongylus colubriformis.</title>
        <authorList>
            <person name="Martin J."/>
        </authorList>
    </citation>
    <scope>NUCLEOTIDE SEQUENCE [LARGE SCALE GENOMIC DNA]</scope>
    <source>
        <strain evidence="2">G859</strain>
        <tissue evidence="2">Whole worm</tissue>
    </source>
</reference>
<dbReference type="EMBL" id="WIXE01019101">
    <property type="protein sequence ID" value="KAK5970370.1"/>
    <property type="molecule type" value="Genomic_DNA"/>
</dbReference>
<sequence length="138" mass="14838">MSSMDSFTAYLDEVTPVFLGQRMLNSQAAVAFDGSSMKFIVISDKNLLEGLEIGETFDQDGKNLTVLQLCPTVEEAEAACDQRASQLSSTKAARGDCAIAKIVFNEKGDALSEYSVEHSDTSSPTEQGAEDGKDDDQL</sequence>
<keyword evidence="3" id="KW-1185">Reference proteome</keyword>
<name>A0AAN8F4U9_TRICO</name>
<evidence type="ECO:0000256" key="1">
    <source>
        <dbReference type="SAM" id="MobiDB-lite"/>
    </source>
</evidence>